<evidence type="ECO:0000313" key="7">
    <source>
        <dbReference type="Proteomes" id="UP000529637"/>
    </source>
</evidence>
<keyword evidence="2" id="KW-0805">Transcription regulation</keyword>
<dbReference type="Proteomes" id="UP000529637">
    <property type="component" value="Unassembled WGS sequence"/>
</dbReference>
<dbReference type="RefSeq" id="WP_176068683.1">
    <property type="nucleotide sequence ID" value="NZ_JABWMJ010000004.1"/>
</dbReference>
<sequence>MKLVFLATLDAILRRGSFAAAAEEIGLTPSAVSLQVKRLEEHLGQPLFVRTGRVAQPTAVARELAQSLRDALAAMESLRVRSTPVVEGRIAVGTIRTVQSSTLPGALMEVHRRYPKLSVRAVLGESGALMEQLKMGGLDAAVVIRPSTGGASRFRWHPLAHEPFVLIAPLDSEETNLAELARRYDWIQFDTALVSGRLAANHLRRVLPRVRGSVEVDSIDAIVALVSAGMGISVVPKPRHPISSVHPVREITLKDGPVREIAFVCRELDADNRRVIALRESFEHAYAASGH</sequence>
<accession>A0A7Y6TWH7</accession>
<dbReference type="PANTHER" id="PTHR30126">
    <property type="entry name" value="HTH-TYPE TRANSCRIPTIONAL REGULATOR"/>
    <property type="match status" value="1"/>
</dbReference>
<name>A0A7Y6TWH7_9BURK</name>
<comment type="caution">
    <text evidence="6">The sequence shown here is derived from an EMBL/GenBank/DDBJ whole genome shotgun (WGS) entry which is preliminary data.</text>
</comment>
<evidence type="ECO:0000259" key="5">
    <source>
        <dbReference type="PROSITE" id="PS50931"/>
    </source>
</evidence>
<dbReference type="EMBL" id="JABWMJ010000004">
    <property type="protein sequence ID" value="NUZ06063.1"/>
    <property type="molecule type" value="Genomic_DNA"/>
</dbReference>
<dbReference type="PRINTS" id="PR00039">
    <property type="entry name" value="HTHLYSR"/>
</dbReference>
<dbReference type="Gene3D" id="1.10.10.10">
    <property type="entry name" value="Winged helix-like DNA-binding domain superfamily/Winged helix DNA-binding domain"/>
    <property type="match status" value="1"/>
</dbReference>
<proteinExistence type="inferred from homology"/>
<evidence type="ECO:0000256" key="1">
    <source>
        <dbReference type="ARBA" id="ARBA00009437"/>
    </source>
</evidence>
<dbReference type="PANTHER" id="PTHR30126:SF94">
    <property type="entry name" value="LYSR FAMILY TRANSCRIPTIONAL REGULATOR"/>
    <property type="match status" value="1"/>
</dbReference>
<keyword evidence="7" id="KW-1185">Reference proteome</keyword>
<protein>
    <submittedName>
        <fullName evidence="6">LysR family transcriptional regulator</fullName>
    </submittedName>
</protein>
<dbReference type="AlphaFoldDB" id="A0A7Y6TWH7"/>
<keyword evidence="3" id="KW-0238">DNA-binding</keyword>
<dbReference type="GO" id="GO:0000976">
    <property type="term" value="F:transcription cis-regulatory region binding"/>
    <property type="evidence" value="ECO:0007669"/>
    <property type="project" value="TreeGrafter"/>
</dbReference>
<dbReference type="InterPro" id="IPR005119">
    <property type="entry name" value="LysR_subst-bd"/>
</dbReference>
<gene>
    <name evidence="6" type="ORF">HQN59_09845</name>
</gene>
<comment type="similarity">
    <text evidence="1">Belongs to the LysR transcriptional regulatory family.</text>
</comment>
<dbReference type="PROSITE" id="PS50931">
    <property type="entry name" value="HTH_LYSR"/>
    <property type="match status" value="1"/>
</dbReference>
<dbReference type="GO" id="GO:0003700">
    <property type="term" value="F:DNA-binding transcription factor activity"/>
    <property type="evidence" value="ECO:0007669"/>
    <property type="project" value="InterPro"/>
</dbReference>
<dbReference type="InterPro" id="IPR000847">
    <property type="entry name" value="LysR_HTH_N"/>
</dbReference>
<dbReference type="SUPFAM" id="SSF46785">
    <property type="entry name" value="Winged helix' DNA-binding domain"/>
    <property type="match status" value="1"/>
</dbReference>
<dbReference type="InterPro" id="IPR036390">
    <property type="entry name" value="WH_DNA-bd_sf"/>
</dbReference>
<dbReference type="SUPFAM" id="SSF53850">
    <property type="entry name" value="Periplasmic binding protein-like II"/>
    <property type="match status" value="1"/>
</dbReference>
<dbReference type="Pfam" id="PF00126">
    <property type="entry name" value="HTH_1"/>
    <property type="match status" value="1"/>
</dbReference>
<evidence type="ECO:0000256" key="2">
    <source>
        <dbReference type="ARBA" id="ARBA00023015"/>
    </source>
</evidence>
<feature type="domain" description="HTH lysR-type" evidence="5">
    <location>
        <begin position="1"/>
        <end position="58"/>
    </location>
</feature>
<reference evidence="6 7" key="1">
    <citation type="submission" date="2020-06" db="EMBL/GenBank/DDBJ databases">
        <title>Schlegella sp. ID0723 isolated from air conditioner.</title>
        <authorList>
            <person name="Kim D.Y."/>
            <person name="Kim D.-U."/>
        </authorList>
    </citation>
    <scope>NUCLEOTIDE SEQUENCE [LARGE SCALE GENOMIC DNA]</scope>
    <source>
        <strain evidence="6 7">ID0723</strain>
    </source>
</reference>
<dbReference type="Pfam" id="PF03466">
    <property type="entry name" value="LysR_substrate"/>
    <property type="match status" value="1"/>
</dbReference>
<evidence type="ECO:0000256" key="3">
    <source>
        <dbReference type="ARBA" id="ARBA00023125"/>
    </source>
</evidence>
<dbReference type="Gene3D" id="3.40.190.10">
    <property type="entry name" value="Periplasmic binding protein-like II"/>
    <property type="match status" value="2"/>
</dbReference>
<evidence type="ECO:0000256" key="4">
    <source>
        <dbReference type="ARBA" id="ARBA00023163"/>
    </source>
</evidence>
<evidence type="ECO:0000313" key="6">
    <source>
        <dbReference type="EMBL" id="NUZ06063.1"/>
    </source>
</evidence>
<dbReference type="InterPro" id="IPR036388">
    <property type="entry name" value="WH-like_DNA-bd_sf"/>
</dbReference>
<organism evidence="6 7">
    <name type="scientific">Piscinibacter koreensis</name>
    <dbReference type="NCBI Taxonomy" id="2742824"/>
    <lineage>
        <taxon>Bacteria</taxon>
        <taxon>Pseudomonadati</taxon>
        <taxon>Pseudomonadota</taxon>
        <taxon>Betaproteobacteria</taxon>
        <taxon>Burkholderiales</taxon>
        <taxon>Sphaerotilaceae</taxon>
        <taxon>Piscinibacter</taxon>
    </lineage>
</organism>
<keyword evidence="4" id="KW-0804">Transcription</keyword>